<feature type="transmembrane region" description="Helical" evidence="1">
    <location>
        <begin position="45"/>
        <end position="63"/>
    </location>
</feature>
<accession>A0A9N8PFK1</accession>
<keyword evidence="3" id="KW-1185">Reference proteome</keyword>
<feature type="non-terminal residue" evidence="2">
    <location>
        <position position="103"/>
    </location>
</feature>
<name>A0A9N8PFK1_9PEZI</name>
<keyword evidence="1" id="KW-1133">Transmembrane helix</keyword>
<evidence type="ECO:0000313" key="2">
    <source>
        <dbReference type="EMBL" id="CAD0092325.1"/>
    </source>
</evidence>
<organism evidence="2 3">
    <name type="scientific">Aureobasidium vineae</name>
    <dbReference type="NCBI Taxonomy" id="2773715"/>
    <lineage>
        <taxon>Eukaryota</taxon>
        <taxon>Fungi</taxon>
        <taxon>Dikarya</taxon>
        <taxon>Ascomycota</taxon>
        <taxon>Pezizomycotina</taxon>
        <taxon>Dothideomycetes</taxon>
        <taxon>Dothideomycetidae</taxon>
        <taxon>Dothideales</taxon>
        <taxon>Saccotheciaceae</taxon>
        <taxon>Aureobasidium</taxon>
    </lineage>
</organism>
<gene>
    <name evidence="2" type="ORF">AWRI4619_LOCUS7335</name>
</gene>
<dbReference type="EMBL" id="CAIJEN010000013">
    <property type="protein sequence ID" value="CAD0092325.1"/>
    <property type="molecule type" value="Genomic_DNA"/>
</dbReference>
<comment type="caution">
    <text evidence="2">The sequence shown here is derived from an EMBL/GenBank/DDBJ whole genome shotgun (WGS) entry which is preliminary data.</text>
</comment>
<keyword evidence="1" id="KW-0812">Transmembrane</keyword>
<keyword evidence="1" id="KW-0472">Membrane</keyword>
<feature type="non-terminal residue" evidence="2">
    <location>
        <position position="1"/>
    </location>
</feature>
<reference evidence="2" key="1">
    <citation type="submission" date="2020-06" db="EMBL/GenBank/DDBJ databases">
        <authorList>
            <person name="Onetto C."/>
        </authorList>
    </citation>
    <scope>NUCLEOTIDE SEQUENCE</scope>
</reference>
<sequence>LWRRLRLLNVTSHVHGSQCNSSNRRVVAEAQGGGRGLYAHHRSSAVVALVMFLVFCGFAIQLINLEHDPATLVAISGGIRTALAAIEKIYTVSWHAINKTVSC</sequence>
<proteinExistence type="predicted"/>
<protein>
    <submittedName>
        <fullName evidence="2">Uncharacterized protein</fullName>
    </submittedName>
</protein>
<dbReference type="Proteomes" id="UP000716446">
    <property type="component" value="Unassembled WGS sequence"/>
</dbReference>
<evidence type="ECO:0000256" key="1">
    <source>
        <dbReference type="SAM" id="Phobius"/>
    </source>
</evidence>
<evidence type="ECO:0000313" key="3">
    <source>
        <dbReference type="Proteomes" id="UP000716446"/>
    </source>
</evidence>
<dbReference type="AlphaFoldDB" id="A0A9N8PFK1"/>